<organism evidence="1">
    <name type="scientific">marine sediment metagenome</name>
    <dbReference type="NCBI Taxonomy" id="412755"/>
    <lineage>
        <taxon>unclassified sequences</taxon>
        <taxon>metagenomes</taxon>
        <taxon>ecological metagenomes</taxon>
    </lineage>
</organism>
<name>X1D1P3_9ZZZZ</name>
<comment type="caution">
    <text evidence="1">The sequence shown here is derived from an EMBL/GenBank/DDBJ whole genome shotgun (WGS) entry which is preliminary data.</text>
</comment>
<proteinExistence type="predicted"/>
<protein>
    <submittedName>
        <fullName evidence="1">Uncharacterized protein</fullName>
    </submittedName>
</protein>
<dbReference type="EMBL" id="BART01038093">
    <property type="protein sequence ID" value="GAH14062.1"/>
    <property type="molecule type" value="Genomic_DNA"/>
</dbReference>
<dbReference type="Gene3D" id="3.10.20.30">
    <property type="match status" value="1"/>
</dbReference>
<gene>
    <name evidence="1" type="ORF">S01H4_63376</name>
</gene>
<sequence length="44" mass="5139">MQKVKFTFLSSLRDITRVDKIVLPIENNSTVNSALEKLITKFNW</sequence>
<reference evidence="1" key="1">
    <citation type="journal article" date="2014" name="Front. Microbiol.">
        <title>High frequency of phylogenetically diverse reductive dehalogenase-homologous genes in deep subseafloor sedimentary metagenomes.</title>
        <authorList>
            <person name="Kawai M."/>
            <person name="Futagami T."/>
            <person name="Toyoda A."/>
            <person name="Takaki Y."/>
            <person name="Nishi S."/>
            <person name="Hori S."/>
            <person name="Arai W."/>
            <person name="Tsubouchi T."/>
            <person name="Morono Y."/>
            <person name="Uchiyama I."/>
            <person name="Ito T."/>
            <person name="Fujiyama A."/>
            <person name="Inagaki F."/>
            <person name="Takami H."/>
        </authorList>
    </citation>
    <scope>NUCLEOTIDE SEQUENCE</scope>
    <source>
        <strain evidence="1">Expedition CK06-06</strain>
    </source>
</reference>
<evidence type="ECO:0000313" key="1">
    <source>
        <dbReference type="EMBL" id="GAH14062.1"/>
    </source>
</evidence>
<dbReference type="AlphaFoldDB" id="X1D1P3"/>
<dbReference type="InterPro" id="IPR012675">
    <property type="entry name" value="Beta-grasp_dom_sf"/>
</dbReference>
<accession>X1D1P3</accession>